<organism evidence="2 3">
    <name type="scientific">Mucilaginibacter terrae</name>
    <dbReference type="NCBI Taxonomy" id="1955052"/>
    <lineage>
        <taxon>Bacteria</taxon>
        <taxon>Pseudomonadati</taxon>
        <taxon>Bacteroidota</taxon>
        <taxon>Sphingobacteriia</taxon>
        <taxon>Sphingobacteriales</taxon>
        <taxon>Sphingobacteriaceae</taxon>
        <taxon>Mucilaginibacter</taxon>
    </lineage>
</organism>
<comment type="caution">
    <text evidence="2">The sequence shown here is derived from an EMBL/GenBank/DDBJ whole genome shotgun (WGS) entry which is preliminary data.</text>
</comment>
<protein>
    <submittedName>
        <fullName evidence="2">Nucleoside-diphosphate-sugar epimerase</fullName>
    </submittedName>
</protein>
<dbReference type="Gene3D" id="3.40.50.720">
    <property type="entry name" value="NAD(P)-binding Rossmann-like Domain"/>
    <property type="match status" value="1"/>
</dbReference>
<feature type="domain" description="PRISE-like Rossmann-fold" evidence="1">
    <location>
        <begin position="64"/>
        <end position="353"/>
    </location>
</feature>
<dbReference type="RefSeq" id="WP_311953990.1">
    <property type="nucleotide sequence ID" value="NZ_JAVLVU010000001.1"/>
</dbReference>
<dbReference type="InterPro" id="IPR036291">
    <property type="entry name" value="NAD(P)-bd_dom_sf"/>
</dbReference>
<proteinExistence type="predicted"/>
<dbReference type="EMBL" id="JAVLVU010000001">
    <property type="protein sequence ID" value="MDT3405440.1"/>
    <property type="molecule type" value="Genomic_DNA"/>
</dbReference>
<gene>
    <name evidence="2" type="ORF">QE417_004512</name>
</gene>
<dbReference type="Proteomes" id="UP001258315">
    <property type="component" value="Unassembled WGS sequence"/>
</dbReference>
<dbReference type="Pfam" id="PF22917">
    <property type="entry name" value="PRISE"/>
    <property type="match status" value="1"/>
</dbReference>
<accession>A0ABU3H3F6</accession>
<dbReference type="InterPro" id="IPR055222">
    <property type="entry name" value="PRISE-like_Rossmann-fold"/>
</dbReference>
<evidence type="ECO:0000313" key="3">
    <source>
        <dbReference type="Proteomes" id="UP001258315"/>
    </source>
</evidence>
<dbReference type="SUPFAM" id="SSF51735">
    <property type="entry name" value="NAD(P)-binding Rossmann-fold domains"/>
    <property type="match status" value="1"/>
</dbReference>
<dbReference type="CDD" id="cd08948">
    <property type="entry name" value="5beta-POR_like_SDR_a"/>
    <property type="match status" value="1"/>
</dbReference>
<sequence>MEQKRVALIVGGNGIVGRNMAKYLQTRDIWDDVIITSNREPDFETEATFVRMDLTDPAAVEKNSTTLANVSHVFYAAYIEKKTLAEQTSTNVQLLQNLVLGLEEIAPGFKHLTFIQGGKAYGAHLGKYKTPALETDSRHFPPNFYYSQQDFLIKQSEGKAWSWTAVRPDIMVGFAVGNPMNMANLIAVYATLCKELNVPFRFPGSDQAYRVLVNITDSEILGKGMEYAALHEECYGQIYNITNGDIFRWEQIWPKIADYFKVQMDSPITFPLTDYMSDKEEVWADIVERYGLKAHTIKELANWLFGDFIFNVEADAFFDVNKFRRAGFHEMQVESFESFKNTFDELKAQHIIPNY</sequence>
<dbReference type="PANTHER" id="PTHR32487">
    <property type="entry name" value="3-OXO-DELTA(4,5)-STEROID 5-BETA-REDUCTASE"/>
    <property type="match status" value="1"/>
</dbReference>
<keyword evidence="3" id="KW-1185">Reference proteome</keyword>
<evidence type="ECO:0000313" key="2">
    <source>
        <dbReference type="EMBL" id="MDT3405440.1"/>
    </source>
</evidence>
<evidence type="ECO:0000259" key="1">
    <source>
        <dbReference type="Pfam" id="PF22917"/>
    </source>
</evidence>
<reference evidence="3" key="1">
    <citation type="submission" date="2023-07" db="EMBL/GenBank/DDBJ databases">
        <title>Functional and genomic diversity of the sorghum phyllosphere microbiome.</title>
        <authorList>
            <person name="Shade A."/>
        </authorList>
    </citation>
    <scope>NUCLEOTIDE SEQUENCE [LARGE SCALE GENOMIC DNA]</scope>
    <source>
        <strain evidence="3">SORGH_AS_0422</strain>
    </source>
</reference>
<dbReference type="PANTHER" id="PTHR32487:SF0">
    <property type="entry name" value="3-OXO-DELTA(4,5)-STEROID 5-BETA-REDUCTASE"/>
    <property type="match status" value="1"/>
</dbReference>
<name>A0ABU3H3F6_9SPHI</name>